<dbReference type="PANTHER" id="PTHR32071:SF21">
    <property type="entry name" value="TRANSCRIPTIONAL REGULATORY PROTEIN FLGR"/>
    <property type="match status" value="1"/>
</dbReference>
<dbReference type="InterPro" id="IPR058031">
    <property type="entry name" value="AAA_lid_NorR"/>
</dbReference>
<keyword evidence="2" id="KW-0547">Nucleotide-binding</keyword>
<evidence type="ECO:0000256" key="3">
    <source>
        <dbReference type="ARBA" id="ARBA00022840"/>
    </source>
</evidence>
<dbReference type="Proteomes" id="UP000032803">
    <property type="component" value="Chromosome I"/>
</dbReference>
<evidence type="ECO:0000259" key="10">
    <source>
        <dbReference type="PROSITE" id="PS50110"/>
    </source>
</evidence>
<dbReference type="GO" id="GO:0005524">
    <property type="term" value="F:ATP binding"/>
    <property type="evidence" value="ECO:0007669"/>
    <property type="project" value="UniProtKB-KW"/>
</dbReference>
<evidence type="ECO:0000256" key="7">
    <source>
        <dbReference type="ARBA" id="ARBA00023163"/>
    </source>
</evidence>
<dbReference type="RefSeq" id="WP_045106477.1">
    <property type="nucleotide sequence ID" value="NZ_LN681225.1"/>
</dbReference>
<dbReference type="PROSITE" id="PS50110">
    <property type="entry name" value="RESPONSE_REGULATORY"/>
    <property type="match status" value="1"/>
</dbReference>
<feature type="domain" description="Sigma-54 factor interaction" evidence="9">
    <location>
        <begin position="128"/>
        <end position="357"/>
    </location>
</feature>
<dbReference type="Gene3D" id="3.40.50.2300">
    <property type="match status" value="1"/>
</dbReference>
<dbReference type="SUPFAM" id="SSF52540">
    <property type="entry name" value="P-loop containing nucleoside triphosphate hydrolases"/>
    <property type="match status" value="1"/>
</dbReference>
<dbReference type="OrthoDB" id="5297379at2"/>
<dbReference type="PATRIC" id="fig|449.7.peg.242"/>
<dbReference type="FunFam" id="3.40.50.300:FF:000006">
    <property type="entry name" value="DNA-binding transcriptional regulator NtrC"/>
    <property type="match status" value="1"/>
</dbReference>
<dbReference type="InterPro" id="IPR002197">
    <property type="entry name" value="HTH_Fis"/>
</dbReference>
<dbReference type="HOGENOM" id="CLU_000445_0_6_6"/>
<dbReference type="PRINTS" id="PR01590">
    <property type="entry name" value="HTHFIS"/>
</dbReference>
<keyword evidence="12" id="KW-1185">Reference proteome</keyword>
<dbReference type="GO" id="GO:0000160">
    <property type="term" value="P:phosphorelay signal transduction system"/>
    <property type="evidence" value="ECO:0007669"/>
    <property type="project" value="UniProtKB-KW"/>
</dbReference>
<dbReference type="InterPro" id="IPR027417">
    <property type="entry name" value="P-loop_NTPase"/>
</dbReference>
<dbReference type="PROSITE" id="PS00675">
    <property type="entry name" value="SIGMA54_INTERACT_1"/>
    <property type="match status" value="1"/>
</dbReference>
<evidence type="ECO:0000256" key="8">
    <source>
        <dbReference type="PROSITE-ProRule" id="PRU00169"/>
    </source>
</evidence>
<evidence type="ECO:0000313" key="11">
    <source>
        <dbReference type="EMBL" id="CEK11240.1"/>
    </source>
</evidence>
<dbReference type="STRING" id="449.LHA_2219"/>
<protein>
    <submittedName>
        <fullName evidence="11">Sigma-54 dependent response regulator FleR</fullName>
    </submittedName>
</protein>
<dbReference type="Pfam" id="PF02954">
    <property type="entry name" value="HTH_8"/>
    <property type="match status" value="1"/>
</dbReference>
<feature type="modified residue" description="4-aspartylphosphate" evidence="8">
    <location>
        <position position="52"/>
    </location>
</feature>
<dbReference type="Pfam" id="PF25601">
    <property type="entry name" value="AAA_lid_14"/>
    <property type="match status" value="1"/>
</dbReference>
<evidence type="ECO:0000259" key="9">
    <source>
        <dbReference type="PROSITE" id="PS50045"/>
    </source>
</evidence>
<dbReference type="KEGG" id="lha:LHA_2219"/>
<dbReference type="SUPFAM" id="SSF52172">
    <property type="entry name" value="CheY-like"/>
    <property type="match status" value="1"/>
</dbReference>
<dbReference type="SMART" id="SM00382">
    <property type="entry name" value="AAA"/>
    <property type="match status" value="1"/>
</dbReference>
<keyword evidence="1 8" id="KW-0597">Phosphoprotein</keyword>
<dbReference type="PROSITE" id="PS00676">
    <property type="entry name" value="SIGMA54_INTERACT_2"/>
    <property type="match status" value="1"/>
</dbReference>
<dbReference type="CDD" id="cd00009">
    <property type="entry name" value="AAA"/>
    <property type="match status" value="1"/>
</dbReference>
<dbReference type="FunFam" id="3.40.50.2300:FF:000018">
    <property type="entry name" value="DNA-binding transcriptional regulator NtrC"/>
    <property type="match status" value="1"/>
</dbReference>
<proteinExistence type="predicted"/>
<dbReference type="Gene3D" id="1.10.10.60">
    <property type="entry name" value="Homeodomain-like"/>
    <property type="match status" value="1"/>
</dbReference>
<dbReference type="Gene3D" id="1.10.8.60">
    <property type="match status" value="1"/>
</dbReference>
<keyword evidence="6" id="KW-0238">DNA-binding</keyword>
<dbReference type="Pfam" id="PF00072">
    <property type="entry name" value="Response_reg"/>
    <property type="match status" value="1"/>
</dbReference>
<dbReference type="PROSITE" id="PS50045">
    <property type="entry name" value="SIGMA54_INTERACT_4"/>
    <property type="match status" value="1"/>
</dbReference>
<dbReference type="PANTHER" id="PTHR32071">
    <property type="entry name" value="TRANSCRIPTIONAL REGULATORY PROTEIN"/>
    <property type="match status" value="1"/>
</dbReference>
<dbReference type="InterPro" id="IPR011006">
    <property type="entry name" value="CheY-like_superfamily"/>
</dbReference>
<dbReference type="InterPro" id="IPR003593">
    <property type="entry name" value="AAA+_ATPase"/>
</dbReference>
<dbReference type="InterPro" id="IPR025662">
    <property type="entry name" value="Sigma_54_int_dom_ATP-bd_1"/>
</dbReference>
<dbReference type="Gene3D" id="3.40.50.300">
    <property type="entry name" value="P-loop containing nucleotide triphosphate hydrolases"/>
    <property type="match status" value="1"/>
</dbReference>
<evidence type="ECO:0000256" key="4">
    <source>
        <dbReference type="ARBA" id="ARBA00023012"/>
    </source>
</evidence>
<evidence type="ECO:0000256" key="2">
    <source>
        <dbReference type="ARBA" id="ARBA00022741"/>
    </source>
</evidence>
<dbReference type="Pfam" id="PF00158">
    <property type="entry name" value="Sigma54_activat"/>
    <property type="match status" value="1"/>
</dbReference>
<keyword evidence="5" id="KW-0805">Transcription regulation</keyword>
<dbReference type="InterPro" id="IPR002078">
    <property type="entry name" value="Sigma_54_int"/>
</dbReference>
<keyword evidence="4" id="KW-0902">Two-component regulatory system</keyword>
<dbReference type="InterPro" id="IPR025943">
    <property type="entry name" value="Sigma_54_int_dom_ATP-bd_2"/>
</dbReference>
<dbReference type="InterPro" id="IPR001789">
    <property type="entry name" value="Sig_transdc_resp-reg_receiver"/>
</dbReference>
<name>A0A0A8UQU7_LEGHA</name>
<evidence type="ECO:0000256" key="5">
    <source>
        <dbReference type="ARBA" id="ARBA00023015"/>
    </source>
</evidence>
<dbReference type="GO" id="GO:0006355">
    <property type="term" value="P:regulation of DNA-templated transcription"/>
    <property type="evidence" value="ECO:0007669"/>
    <property type="project" value="InterPro"/>
</dbReference>
<organism evidence="11 12">
    <name type="scientific">Legionella hackeliae</name>
    <dbReference type="NCBI Taxonomy" id="449"/>
    <lineage>
        <taxon>Bacteria</taxon>
        <taxon>Pseudomonadati</taxon>
        <taxon>Pseudomonadota</taxon>
        <taxon>Gammaproteobacteria</taxon>
        <taxon>Legionellales</taxon>
        <taxon>Legionellaceae</taxon>
        <taxon>Legionella</taxon>
    </lineage>
</organism>
<sequence>MSDVLIVEDDPVLREALAETMNLAGHSYLSAKDGKEALAMLERHSPAIVLSDIRMDKLDGQQLLAEIQRRNPGVPVILMTAHGSVEDAVDAMRHGAVDYLQKPFSAHALTEKINRYIKPLSTDDDSQPVAQDPKSQALLSMALRVAQSDVGVMISGESGTGKEVLAHFIHDHSPRKQHPFIAINCAAIPEQMLEATLFGYEKGAFTGAYKSTPGKFEQAQGGTLLLDEVSEMSLSLQAKLLRVLQEKEVERIGANKLIQLDVRVLATSNRKLLDEVKAGRFREDLYYRLNVFPLHWLPLRERVCDIIPLANYLIRRHCQNNQPVIPVLSEEAKKALLEYSWPGNARELDNVVQRALVLQTHGTIEVPHLQLPQQIEEVVENTEIKKTEGKSLQNHEFELILRTLKEHNGNRQQVATILGVSERTLRYKLAKMREEGYSV</sequence>
<keyword evidence="3" id="KW-0067">ATP-binding</keyword>
<evidence type="ECO:0000256" key="6">
    <source>
        <dbReference type="ARBA" id="ARBA00023125"/>
    </source>
</evidence>
<accession>A0A0A8UQU7</accession>
<dbReference type="SMART" id="SM00448">
    <property type="entry name" value="REC"/>
    <property type="match status" value="1"/>
</dbReference>
<dbReference type="GO" id="GO:0043565">
    <property type="term" value="F:sequence-specific DNA binding"/>
    <property type="evidence" value="ECO:0007669"/>
    <property type="project" value="InterPro"/>
</dbReference>
<dbReference type="InterPro" id="IPR009057">
    <property type="entry name" value="Homeodomain-like_sf"/>
</dbReference>
<gene>
    <name evidence="11" type="primary">fleR</name>
    <name evidence="11" type="ORF">LHA_2219</name>
</gene>
<dbReference type="SUPFAM" id="SSF46689">
    <property type="entry name" value="Homeodomain-like"/>
    <property type="match status" value="1"/>
</dbReference>
<dbReference type="EMBL" id="LN681225">
    <property type="protein sequence ID" value="CEK11240.1"/>
    <property type="molecule type" value="Genomic_DNA"/>
</dbReference>
<reference evidence="12" key="1">
    <citation type="submission" date="2014-09" db="EMBL/GenBank/DDBJ databases">
        <authorList>
            <person name="Gomez-Valero L."/>
        </authorList>
    </citation>
    <scope>NUCLEOTIDE SEQUENCE [LARGE SCALE GENOMIC DNA]</scope>
    <source>
        <strain evidence="12">ATCC35250</strain>
    </source>
</reference>
<dbReference type="AlphaFoldDB" id="A0A0A8UQU7"/>
<evidence type="ECO:0000256" key="1">
    <source>
        <dbReference type="ARBA" id="ARBA00022553"/>
    </source>
</evidence>
<keyword evidence="7" id="KW-0804">Transcription</keyword>
<evidence type="ECO:0000313" key="12">
    <source>
        <dbReference type="Proteomes" id="UP000032803"/>
    </source>
</evidence>
<feature type="domain" description="Response regulatory" evidence="10">
    <location>
        <begin position="3"/>
        <end position="117"/>
    </location>
</feature>